<dbReference type="EMBL" id="LOYH01000094">
    <property type="protein sequence ID" value="KVK74261.1"/>
    <property type="molecule type" value="Genomic_DNA"/>
</dbReference>
<gene>
    <name evidence="1" type="ORF">WS90_31110</name>
</gene>
<accession>A0A103Z6N5</accession>
<reference evidence="1 2" key="1">
    <citation type="submission" date="2015-11" db="EMBL/GenBank/DDBJ databases">
        <title>Expanding the genomic diversity of Burkholderia species for the development of highly accurate diagnostics.</title>
        <authorList>
            <person name="Sahl J."/>
            <person name="Keim P."/>
            <person name="Wagner D."/>
        </authorList>
    </citation>
    <scope>NUCLEOTIDE SEQUENCE [LARGE SCALE GENOMIC DNA]</scope>
    <source>
        <strain evidence="1 2">MSMB1302</strain>
    </source>
</reference>
<sequence>MSKQLSIRYPFEGHPAPLQVVGLFSFLPDAYLKLFGMSVQASFDDAGLGHLYRRLTRKTQNPPNEKRVMKTLNELLSKLGEPGDPPAFLADLKLAIDGCEQAKQRIDNLTFVETALLSFGTKPHSWQRRHSHLVLLERSGRYAQHLFATGDSSGAVDYISAHPLLKALLWPEAVEALHKASDMDALRPLTSAMSLDAHLGWLAAWDLDSAEKRGLPAPQFANLIPSKTQPGRNPTSLLFDELKRRLGVTSVADVLDKGQSVPDVEIGTLYRWSSGKNFPDTGTVSALMAAHGLDKDPEDILYQQYGAAKVVNLIAYMCQTIATKTREHGEPSAFWPWPAYPFGHSDFESWAAARYPFWLDFQRENGAALTKLARTAHGTKIL</sequence>
<evidence type="ECO:0000313" key="1">
    <source>
        <dbReference type="EMBL" id="KVK74261.1"/>
    </source>
</evidence>
<comment type="caution">
    <text evidence="1">The sequence shown here is derived from an EMBL/GenBank/DDBJ whole genome shotgun (WGS) entry which is preliminary data.</text>
</comment>
<dbReference type="AlphaFoldDB" id="A0A103Z6N5"/>
<organism evidence="1 2">
    <name type="scientific">Burkholderia cepacia</name>
    <name type="common">Pseudomonas cepacia</name>
    <dbReference type="NCBI Taxonomy" id="292"/>
    <lineage>
        <taxon>Bacteria</taxon>
        <taxon>Pseudomonadati</taxon>
        <taxon>Pseudomonadota</taxon>
        <taxon>Betaproteobacteria</taxon>
        <taxon>Burkholderiales</taxon>
        <taxon>Burkholderiaceae</taxon>
        <taxon>Burkholderia</taxon>
        <taxon>Burkholderia cepacia complex</taxon>
    </lineage>
</organism>
<protein>
    <submittedName>
        <fullName evidence="1">Uncharacterized protein</fullName>
    </submittedName>
</protein>
<proteinExistence type="predicted"/>
<name>A0A103Z6N5_BURCE</name>
<evidence type="ECO:0000313" key="2">
    <source>
        <dbReference type="Proteomes" id="UP000069001"/>
    </source>
</evidence>
<dbReference type="RefSeq" id="WP_059732448.1">
    <property type="nucleotide sequence ID" value="NZ_LOYH01000094.1"/>
</dbReference>
<dbReference type="Proteomes" id="UP000069001">
    <property type="component" value="Unassembled WGS sequence"/>
</dbReference>